<name>A0ABU9Q365_9BURK</name>
<gene>
    <name evidence="1" type="ORF">V8G57_25205</name>
</gene>
<reference evidence="1 2" key="1">
    <citation type="submission" date="2024-02" db="EMBL/GenBank/DDBJ databases">
        <title>Draft genome sequence of Collimonas sp. strain H4R21, an effective mineral-weathering bacterial strain isolated from the beech rhizosphere.</title>
        <authorList>
            <person name="Morin E."/>
            <person name="Uroz S."/>
            <person name="Leveau J.H.J."/>
            <person name="Kumar R."/>
            <person name="Rey M.W."/>
            <person name="Pham J."/>
        </authorList>
    </citation>
    <scope>NUCLEOTIDE SEQUENCE [LARGE SCALE GENOMIC DNA]</scope>
    <source>
        <strain evidence="1 2">H4R21</strain>
    </source>
</reference>
<organism evidence="1 2">
    <name type="scientific">Collimonas rhizosphaerae</name>
    <dbReference type="NCBI Taxonomy" id="3126357"/>
    <lineage>
        <taxon>Bacteria</taxon>
        <taxon>Pseudomonadati</taxon>
        <taxon>Pseudomonadota</taxon>
        <taxon>Betaproteobacteria</taxon>
        <taxon>Burkholderiales</taxon>
        <taxon>Oxalobacteraceae</taxon>
        <taxon>Collimonas</taxon>
    </lineage>
</organism>
<keyword evidence="2" id="KW-1185">Reference proteome</keyword>
<dbReference type="EMBL" id="JBANDC010000030">
    <property type="protein sequence ID" value="MEM4990710.1"/>
    <property type="molecule type" value="Genomic_DNA"/>
</dbReference>
<accession>A0ABU9Q365</accession>
<protein>
    <recommendedName>
        <fullName evidence="3">Portal protein</fullName>
    </recommendedName>
</protein>
<sequence>MAKDIEKNVSGLLGKMGTSAKKWFSGNVEKVDDLGKDDPYAFDFGAASQSLLGTGRRAARMRAQIYQKWSFMEGDPIVSGALSLIVTSALGGHETTGNTVFIEKKAETIKNIKLAKMVDEIDAALTPKLNQMAHCMAYNGATFGDSYARPYVDSSGVRELYFGEIVRPPMVQAYEKGNRTVGYMVYSGAKAIERLDTTQLLRLKMPRLVWVPQFAVQDKVIKMALSENDLDELPILPSMVGGSFLHQAEEAYDHLYASLLGLIGQRFADSIDERVLGFNGDGMTADQKKKFGDGVMTMLKQAKQRAQWAIEHGQPILEKFTTVLPYHGDKQLTNLSQLVGDSGRNGELSIEDVMMHARLLGGALGVDLSMLGFADQLSGGLGDGGFFRVSAQVAEKSRIIRGALSDFFNSVIDLHTMHRYGIVFSEEERPWNINFYGSISAMEAEKQRTRLESANSAAMLAQVMSQIKEMGLDEKTTAMFLAKQMLLDEDEAAAYAKAMVAKATEEADIGAV</sequence>
<dbReference type="Proteomes" id="UP001495910">
    <property type="component" value="Unassembled WGS sequence"/>
</dbReference>
<evidence type="ECO:0000313" key="2">
    <source>
        <dbReference type="Proteomes" id="UP001495910"/>
    </source>
</evidence>
<dbReference type="RefSeq" id="WP_342831729.1">
    <property type="nucleotide sequence ID" value="NZ_JBANDC010000030.1"/>
</dbReference>
<evidence type="ECO:0008006" key="3">
    <source>
        <dbReference type="Google" id="ProtNLM"/>
    </source>
</evidence>
<comment type="caution">
    <text evidence="1">The sequence shown here is derived from an EMBL/GenBank/DDBJ whole genome shotgun (WGS) entry which is preliminary data.</text>
</comment>
<evidence type="ECO:0000313" key="1">
    <source>
        <dbReference type="EMBL" id="MEM4990710.1"/>
    </source>
</evidence>
<proteinExistence type="predicted"/>